<feature type="domain" description="Lactate racemase C-terminal" evidence="2">
    <location>
        <begin position="258"/>
        <end position="400"/>
    </location>
</feature>
<evidence type="ECO:0000313" key="4">
    <source>
        <dbReference type="Proteomes" id="UP000278475"/>
    </source>
</evidence>
<proteinExistence type="predicted"/>
<gene>
    <name evidence="3" type="primary">larA</name>
    <name evidence="3" type="ORF">DRJ31_08780</name>
</gene>
<dbReference type="PANTHER" id="PTHR33171">
    <property type="entry name" value="LAR_N DOMAIN-CONTAINING PROTEIN"/>
    <property type="match status" value="1"/>
</dbReference>
<name>A0A497ELT6_9CREN</name>
<dbReference type="AlphaFoldDB" id="A0A497ELT6"/>
<dbReference type="Pfam" id="PF09861">
    <property type="entry name" value="Lar_N"/>
    <property type="match status" value="1"/>
</dbReference>
<dbReference type="EMBL" id="QMQV01000123">
    <property type="protein sequence ID" value="RLE47483.1"/>
    <property type="molecule type" value="Genomic_DNA"/>
</dbReference>
<dbReference type="Gene3D" id="3.40.50.11440">
    <property type="match status" value="1"/>
</dbReference>
<dbReference type="InterPro" id="IPR048068">
    <property type="entry name" value="LarA-like"/>
</dbReference>
<evidence type="ECO:0000259" key="1">
    <source>
        <dbReference type="Pfam" id="PF09861"/>
    </source>
</evidence>
<dbReference type="GO" id="GO:0050043">
    <property type="term" value="F:lactate racemase activity"/>
    <property type="evidence" value="ECO:0007669"/>
    <property type="project" value="InterPro"/>
</dbReference>
<dbReference type="Pfam" id="PF21113">
    <property type="entry name" value="LarA_C"/>
    <property type="match status" value="1"/>
</dbReference>
<sequence>MLRRFRFSSLGRCRQSPQIDKEISDALEKPIFAPAFEKLLRNSRKILLIVPDNTRAFPAREIIPRLLEKIEKINSIAEVKLLVATRLHVEVSKDELRKLLGSEVVENYEVVNHDASDSDQIMETGRRTSYGTPIQVNRLVMESNIAIGAGLIEPHFFAGYSGGRKILLPGVAGRDAVFSNHSLRMVGDPKARAGILSGNPIHEDMIEFMKQTKLDFIVNTTINKRKRDHRDLRRRPIKAHLKGVEFLDRHIKIAVKGEADIMITTNGGYPLDRDIYQAVKGMDTAATIVRRGGIIIIAAECRDGLGGHEEFVKLTKGAESPAEIIEKIRKNEPIYDQWEAQVLARVLEKARVVLVSDYLPEKVAKDLLLDHARILEEALEIAYGILRRKDARIIAIPEGPYIIPVREK</sequence>
<evidence type="ECO:0000313" key="3">
    <source>
        <dbReference type="EMBL" id="RLE47483.1"/>
    </source>
</evidence>
<accession>A0A497ELT6</accession>
<organism evidence="3 4">
    <name type="scientific">Thermoproteota archaeon</name>
    <dbReference type="NCBI Taxonomy" id="2056631"/>
    <lineage>
        <taxon>Archaea</taxon>
        <taxon>Thermoproteota</taxon>
    </lineage>
</organism>
<dbReference type="InterPro" id="IPR047926">
    <property type="entry name" value="Ni_dep_LarA"/>
</dbReference>
<comment type="caution">
    <text evidence="3">The sequence shown here is derived from an EMBL/GenBank/DDBJ whole genome shotgun (WGS) entry which is preliminary data.</text>
</comment>
<dbReference type="InterPro" id="IPR043166">
    <property type="entry name" value="LarA-like_C"/>
</dbReference>
<dbReference type="Gene3D" id="3.90.226.30">
    <property type="match status" value="1"/>
</dbReference>
<dbReference type="InterPro" id="IPR018657">
    <property type="entry name" value="LarA-like_N"/>
</dbReference>
<dbReference type="InterPro" id="IPR048520">
    <property type="entry name" value="LarA_C"/>
</dbReference>
<feature type="domain" description="LarA-like N-terminal" evidence="1">
    <location>
        <begin position="16"/>
        <end position="194"/>
    </location>
</feature>
<dbReference type="PANTHER" id="PTHR33171:SF17">
    <property type="entry name" value="LARA-LIKE N-TERMINAL DOMAIN-CONTAINING PROTEIN"/>
    <property type="match status" value="1"/>
</dbReference>
<evidence type="ECO:0000259" key="2">
    <source>
        <dbReference type="Pfam" id="PF21113"/>
    </source>
</evidence>
<dbReference type="Proteomes" id="UP000278475">
    <property type="component" value="Unassembled WGS sequence"/>
</dbReference>
<reference evidence="3 4" key="1">
    <citation type="submission" date="2018-06" db="EMBL/GenBank/DDBJ databases">
        <title>Extensive metabolic versatility and redundancy in microbially diverse, dynamic hydrothermal sediments.</title>
        <authorList>
            <person name="Dombrowski N."/>
            <person name="Teske A."/>
            <person name="Baker B.J."/>
        </authorList>
    </citation>
    <scope>NUCLEOTIDE SEQUENCE [LARGE SCALE GENOMIC DNA]</scope>
    <source>
        <strain evidence="3">B66_G16</strain>
    </source>
</reference>
<dbReference type="NCBIfam" id="NF033504">
    <property type="entry name" value="Ni_dep_LarA"/>
    <property type="match status" value="1"/>
</dbReference>
<protein>
    <submittedName>
        <fullName evidence="3">Nickel-dependent lactate racemase</fullName>
    </submittedName>
</protein>